<dbReference type="OrthoDB" id="5985073at2759"/>
<dbReference type="InterPro" id="IPR036779">
    <property type="entry name" value="LysM_dom_sf"/>
</dbReference>
<comment type="similarity">
    <text evidence="3">Belongs to the secreted LysM effector family.</text>
</comment>
<dbReference type="PANTHER" id="PTHR34997">
    <property type="entry name" value="AM15"/>
    <property type="match status" value="1"/>
</dbReference>
<reference evidence="6 7" key="1">
    <citation type="submission" date="2017-06" db="EMBL/GenBank/DDBJ databases">
        <title>Comparative genomic analysis of Ambrosia Fusariam Clade fungi.</title>
        <authorList>
            <person name="Stajich J.E."/>
            <person name="Carrillo J."/>
            <person name="Kijimoto T."/>
            <person name="Eskalen A."/>
            <person name="O'Donnell K."/>
            <person name="Kasson M."/>
        </authorList>
    </citation>
    <scope>NUCLEOTIDE SEQUENCE [LARGE SCALE GENOMIC DNA]</scope>
    <source>
        <strain evidence="6 7">NRRL62584</strain>
    </source>
</reference>
<evidence type="ECO:0000313" key="6">
    <source>
        <dbReference type="EMBL" id="RSL59373.1"/>
    </source>
</evidence>
<dbReference type="Pfam" id="PF01476">
    <property type="entry name" value="LysM"/>
    <property type="match status" value="2"/>
</dbReference>
<comment type="caution">
    <text evidence="6">The sequence shown here is derived from an EMBL/GenBank/DDBJ whole genome shotgun (WGS) entry which is preliminary data.</text>
</comment>
<dbReference type="PANTHER" id="PTHR34997:SF16">
    <property type="entry name" value="LYSM DOMAIN-CONTAINING PROTEIN"/>
    <property type="match status" value="1"/>
</dbReference>
<dbReference type="InterPro" id="IPR052210">
    <property type="entry name" value="LysM1-like"/>
</dbReference>
<feature type="signal peptide" evidence="4">
    <location>
        <begin position="1"/>
        <end position="18"/>
    </location>
</feature>
<evidence type="ECO:0000313" key="7">
    <source>
        <dbReference type="Proteomes" id="UP000288168"/>
    </source>
</evidence>
<dbReference type="Proteomes" id="UP000288168">
    <property type="component" value="Unassembled WGS sequence"/>
</dbReference>
<feature type="domain" description="LysM" evidence="5">
    <location>
        <begin position="360"/>
        <end position="411"/>
    </location>
</feature>
<keyword evidence="7" id="KW-1185">Reference proteome</keyword>
<keyword evidence="4" id="KW-0732">Signal</keyword>
<proteinExistence type="inferred from homology"/>
<dbReference type="SUPFAM" id="SSF54106">
    <property type="entry name" value="LysM domain"/>
    <property type="match status" value="1"/>
</dbReference>
<name>A0A428Q271_9HYPO</name>
<gene>
    <name evidence="6" type="ORF">CEP54_007319</name>
</gene>
<dbReference type="CDD" id="cd00118">
    <property type="entry name" value="LysM"/>
    <property type="match status" value="3"/>
</dbReference>
<accession>A0A428Q271</accession>
<dbReference type="STRING" id="1325734.A0A428Q271"/>
<dbReference type="PROSITE" id="PS51782">
    <property type="entry name" value="LYSM"/>
    <property type="match status" value="2"/>
</dbReference>
<organism evidence="6 7">
    <name type="scientific">Fusarium duplospermum</name>
    <dbReference type="NCBI Taxonomy" id="1325734"/>
    <lineage>
        <taxon>Eukaryota</taxon>
        <taxon>Fungi</taxon>
        <taxon>Dikarya</taxon>
        <taxon>Ascomycota</taxon>
        <taxon>Pezizomycotina</taxon>
        <taxon>Sordariomycetes</taxon>
        <taxon>Hypocreomycetidae</taxon>
        <taxon>Hypocreales</taxon>
        <taxon>Nectriaceae</taxon>
        <taxon>Fusarium</taxon>
        <taxon>Fusarium solani species complex</taxon>
    </lineage>
</organism>
<keyword evidence="2" id="KW-0843">Virulence</keyword>
<feature type="chain" id="PRO_5019158217" description="LysM domain-containing protein" evidence="4">
    <location>
        <begin position="19"/>
        <end position="427"/>
    </location>
</feature>
<dbReference type="GO" id="GO:0008061">
    <property type="term" value="F:chitin binding"/>
    <property type="evidence" value="ECO:0007669"/>
    <property type="project" value="UniProtKB-KW"/>
</dbReference>
<dbReference type="Gene3D" id="3.10.350.10">
    <property type="entry name" value="LysM domain"/>
    <property type="match status" value="3"/>
</dbReference>
<feature type="domain" description="LysM" evidence="5">
    <location>
        <begin position="210"/>
        <end position="256"/>
    </location>
</feature>
<dbReference type="InterPro" id="IPR018392">
    <property type="entry name" value="LysM"/>
</dbReference>
<evidence type="ECO:0000256" key="2">
    <source>
        <dbReference type="ARBA" id="ARBA00023026"/>
    </source>
</evidence>
<evidence type="ECO:0000256" key="3">
    <source>
        <dbReference type="ARBA" id="ARBA00044955"/>
    </source>
</evidence>
<dbReference type="AlphaFoldDB" id="A0A428Q271"/>
<sequence>MAILKHLMAFGLFLSADAFQIWKASDFDNIDVGAACISALSSDITCNSYIRSFMQLRYRGSLGNVTLTDEICTGTCSASLRKWFDTVSKDCAGKTLGSSGMVPTLYGGNIWAGWNETCVKDPKTKKYCNDIIADFTEVDDGEELPRTELCHTCYLRRLALMQSSQYSIYNQYYKERLELVYKTCGGSGPTDFPPPLKEEEKEEPFCLTGKYYTTKEGDTCDSISKASDVSGSLLYMGNQEAIGDCRDVPEGLKLCLPMTCKTYYVKPDDTCFGIETSLGLNWDDVEYYNSWVRPDCANLQTGTDFYGKTICIGPLGDTSSAMKISSIKRKVSSGNGPAFVLTSPPQEAEVAEDTTLNCGKWHVVEEGDTCQSICKESDICEGTVFYDINPSLATDKTKCDDSLVLGEALCVTPISGWNITSEATGDA</sequence>
<evidence type="ECO:0000256" key="4">
    <source>
        <dbReference type="SAM" id="SignalP"/>
    </source>
</evidence>
<dbReference type="SMART" id="SM00257">
    <property type="entry name" value="LysM"/>
    <property type="match status" value="3"/>
</dbReference>
<dbReference type="EMBL" id="NKCI01000066">
    <property type="protein sequence ID" value="RSL59373.1"/>
    <property type="molecule type" value="Genomic_DNA"/>
</dbReference>
<keyword evidence="1" id="KW-0147">Chitin-binding</keyword>
<evidence type="ECO:0000259" key="5">
    <source>
        <dbReference type="PROSITE" id="PS51782"/>
    </source>
</evidence>
<protein>
    <recommendedName>
        <fullName evidence="5">LysM domain-containing protein</fullName>
    </recommendedName>
</protein>
<evidence type="ECO:0000256" key="1">
    <source>
        <dbReference type="ARBA" id="ARBA00022669"/>
    </source>
</evidence>